<evidence type="ECO:0000256" key="1">
    <source>
        <dbReference type="ARBA" id="ARBA00004651"/>
    </source>
</evidence>
<feature type="transmembrane region" description="Helical" evidence="7">
    <location>
        <begin position="328"/>
        <end position="347"/>
    </location>
</feature>
<evidence type="ECO:0000256" key="5">
    <source>
        <dbReference type="ARBA" id="ARBA00022989"/>
    </source>
</evidence>
<feature type="transmembrane region" description="Helical" evidence="7">
    <location>
        <begin position="103"/>
        <end position="125"/>
    </location>
</feature>
<feature type="transmembrane region" description="Helical" evidence="7">
    <location>
        <begin position="264"/>
        <end position="283"/>
    </location>
</feature>
<dbReference type="Pfam" id="PF07690">
    <property type="entry name" value="MFS_1"/>
    <property type="match status" value="1"/>
</dbReference>
<evidence type="ECO:0000313" key="9">
    <source>
        <dbReference type="EMBL" id="MBO7746769.1"/>
    </source>
</evidence>
<feature type="transmembrane region" description="Helical" evidence="7">
    <location>
        <begin position="137"/>
        <end position="156"/>
    </location>
</feature>
<evidence type="ECO:0000256" key="3">
    <source>
        <dbReference type="ARBA" id="ARBA00022475"/>
    </source>
</evidence>
<dbReference type="EMBL" id="JAGGDJ010000022">
    <property type="protein sequence ID" value="MBO7746769.1"/>
    <property type="molecule type" value="Genomic_DNA"/>
</dbReference>
<dbReference type="Gene3D" id="1.20.1250.20">
    <property type="entry name" value="MFS general substrate transporter like domains"/>
    <property type="match status" value="1"/>
</dbReference>
<dbReference type="PANTHER" id="PTHR42718">
    <property type="entry name" value="MAJOR FACILITATOR SUPERFAMILY MULTIDRUG TRANSPORTER MFSC"/>
    <property type="match status" value="1"/>
</dbReference>
<feature type="transmembrane region" description="Helical" evidence="7">
    <location>
        <begin position="436"/>
        <end position="457"/>
    </location>
</feature>
<feature type="transmembrane region" description="Helical" evidence="7">
    <location>
        <begin position="359"/>
        <end position="380"/>
    </location>
</feature>
<gene>
    <name evidence="9" type="ORF">I8J29_21370</name>
</gene>
<dbReference type="InterPro" id="IPR036259">
    <property type="entry name" value="MFS_trans_sf"/>
</dbReference>
<dbReference type="Gene3D" id="1.20.1720.10">
    <property type="entry name" value="Multidrug resistance protein D"/>
    <property type="match status" value="1"/>
</dbReference>
<dbReference type="InterPro" id="IPR020846">
    <property type="entry name" value="MFS_dom"/>
</dbReference>
<keyword evidence="6 7" id="KW-0472">Membrane</keyword>
<feature type="transmembrane region" description="Helical" evidence="7">
    <location>
        <begin position="232"/>
        <end position="252"/>
    </location>
</feature>
<evidence type="ECO:0000256" key="4">
    <source>
        <dbReference type="ARBA" id="ARBA00022692"/>
    </source>
</evidence>
<dbReference type="PROSITE" id="PS00216">
    <property type="entry name" value="SUGAR_TRANSPORT_1"/>
    <property type="match status" value="1"/>
</dbReference>
<feature type="domain" description="Major facilitator superfamily (MFS) profile" evidence="8">
    <location>
        <begin position="12"/>
        <end position="463"/>
    </location>
</feature>
<dbReference type="PANTHER" id="PTHR42718:SF46">
    <property type="entry name" value="BLR6921 PROTEIN"/>
    <property type="match status" value="1"/>
</dbReference>
<proteinExistence type="predicted"/>
<feature type="transmembrane region" description="Helical" evidence="7">
    <location>
        <begin position="168"/>
        <end position="189"/>
    </location>
</feature>
<keyword evidence="3" id="KW-1003">Cell membrane</keyword>
<evidence type="ECO:0000313" key="10">
    <source>
        <dbReference type="Proteomes" id="UP000670947"/>
    </source>
</evidence>
<accession>A0ABS3WEN4</accession>
<feature type="transmembrane region" description="Helical" evidence="7">
    <location>
        <begin position="49"/>
        <end position="66"/>
    </location>
</feature>
<dbReference type="CDD" id="cd17321">
    <property type="entry name" value="MFS_MMR_MDR_like"/>
    <property type="match status" value="1"/>
</dbReference>
<evidence type="ECO:0000256" key="7">
    <source>
        <dbReference type="SAM" id="Phobius"/>
    </source>
</evidence>
<keyword evidence="10" id="KW-1185">Reference proteome</keyword>
<evidence type="ECO:0000259" key="8">
    <source>
        <dbReference type="PROSITE" id="PS50850"/>
    </source>
</evidence>
<evidence type="ECO:0000256" key="6">
    <source>
        <dbReference type="ARBA" id="ARBA00023136"/>
    </source>
</evidence>
<name>A0ABS3WEN4_9BACL</name>
<dbReference type="InterPro" id="IPR011701">
    <property type="entry name" value="MFS"/>
</dbReference>
<feature type="transmembrane region" description="Helical" evidence="7">
    <location>
        <begin position="201"/>
        <end position="220"/>
    </location>
</feature>
<sequence>MSDRISRANMILLIIVCFTQFIEVMNSTTVVVALPSIQSALHMRANDLQWIVTSYVLTFACFLMIGGRASDLLGRKRVLMIGLTLFGLSSLAGALATDPVWLIASRAVQGIGAALSIPAAMSLISNSFPAGPQRNRAFGIFGALGSGGAAAGSIVGGLLTDSAGWRSLFYLNVPLALLLIVGLLFVTVSPSAMQEKQTIDWLGLISVLAGIFVLVYGISMPDVDSAWSATKIAMLIIGVLVLGLFILIEKFAKNPLMPLRLFKFRSLVTSNIIGFLMFSYMTGFNYFSTLYFHELGYSSLAVGVAFLPLGLTSIVVTQITPFFMRKFGAKRVLIVTQAINALGMFWLSQMDMDKSYASFILPAFIVLGLSIGASYTAVIVGSVQDVKPEEHGIAGGIVNTFLQLGGSLGLSILATIAASVTASANDVPANTALLSGFHTALVVSGLFAIVALLLAFMSGGKKRTAVSNPKDALVLRGEGR</sequence>
<dbReference type="RefSeq" id="WP_208849509.1">
    <property type="nucleotide sequence ID" value="NZ_JAGGDJ010000022.1"/>
</dbReference>
<organism evidence="9 10">
    <name type="scientific">Paenibacillus artemisiicola</name>
    <dbReference type="NCBI Taxonomy" id="1172618"/>
    <lineage>
        <taxon>Bacteria</taxon>
        <taxon>Bacillati</taxon>
        <taxon>Bacillota</taxon>
        <taxon>Bacilli</taxon>
        <taxon>Bacillales</taxon>
        <taxon>Paenibacillaceae</taxon>
        <taxon>Paenibacillus</taxon>
    </lineage>
</organism>
<protein>
    <submittedName>
        <fullName evidence="9">MFS transporter</fullName>
    </submittedName>
</protein>
<dbReference type="PRINTS" id="PR01036">
    <property type="entry name" value="TCRTETB"/>
</dbReference>
<dbReference type="InterPro" id="IPR005829">
    <property type="entry name" value="Sugar_transporter_CS"/>
</dbReference>
<keyword evidence="5 7" id="KW-1133">Transmembrane helix</keyword>
<reference evidence="9 10" key="1">
    <citation type="submission" date="2021-03" db="EMBL/GenBank/DDBJ databases">
        <title>Paenibacillus artemisicola MWE-103 whole genome sequence.</title>
        <authorList>
            <person name="Ham Y.J."/>
        </authorList>
    </citation>
    <scope>NUCLEOTIDE SEQUENCE [LARGE SCALE GENOMIC DNA]</scope>
    <source>
        <strain evidence="9 10">MWE-103</strain>
    </source>
</reference>
<evidence type="ECO:0000256" key="2">
    <source>
        <dbReference type="ARBA" id="ARBA00022448"/>
    </source>
</evidence>
<dbReference type="PROSITE" id="PS50850">
    <property type="entry name" value="MFS"/>
    <property type="match status" value="1"/>
</dbReference>
<keyword evidence="2" id="KW-0813">Transport</keyword>
<dbReference type="Proteomes" id="UP000670947">
    <property type="component" value="Unassembled WGS sequence"/>
</dbReference>
<feature type="transmembrane region" description="Helical" evidence="7">
    <location>
        <begin position="401"/>
        <end position="424"/>
    </location>
</feature>
<keyword evidence="4 7" id="KW-0812">Transmembrane</keyword>
<comment type="caution">
    <text evidence="9">The sequence shown here is derived from an EMBL/GenBank/DDBJ whole genome shotgun (WGS) entry which is preliminary data.</text>
</comment>
<comment type="subcellular location">
    <subcellularLocation>
        <location evidence="1">Cell membrane</location>
        <topology evidence="1">Multi-pass membrane protein</topology>
    </subcellularLocation>
</comment>
<feature type="transmembrane region" description="Helical" evidence="7">
    <location>
        <begin position="295"/>
        <end position="316"/>
    </location>
</feature>
<feature type="transmembrane region" description="Helical" evidence="7">
    <location>
        <begin position="78"/>
        <end position="97"/>
    </location>
</feature>
<dbReference type="SUPFAM" id="SSF103473">
    <property type="entry name" value="MFS general substrate transporter"/>
    <property type="match status" value="1"/>
</dbReference>